<name>A0A7R9BX85_9CRUS</name>
<gene>
    <name evidence="2" type="ORF">NMOB1V02_LOCUS9765</name>
</gene>
<evidence type="ECO:0000313" key="2">
    <source>
        <dbReference type="EMBL" id="CAD7282134.1"/>
    </source>
</evidence>
<organism evidence="2">
    <name type="scientific">Notodromas monacha</name>
    <dbReference type="NCBI Taxonomy" id="399045"/>
    <lineage>
        <taxon>Eukaryota</taxon>
        <taxon>Metazoa</taxon>
        <taxon>Ecdysozoa</taxon>
        <taxon>Arthropoda</taxon>
        <taxon>Crustacea</taxon>
        <taxon>Oligostraca</taxon>
        <taxon>Ostracoda</taxon>
        <taxon>Podocopa</taxon>
        <taxon>Podocopida</taxon>
        <taxon>Cypridocopina</taxon>
        <taxon>Cypridoidea</taxon>
        <taxon>Cyprididae</taxon>
        <taxon>Notodromas</taxon>
    </lineage>
</organism>
<dbReference type="Proteomes" id="UP000678499">
    <property type="component" value="Unassembled WGS sequence"/>
</dbReference>
<keyword evidence="1" id="KW-0812">Transmembrane</keyword>
<feature type="transmembrane region" description="Helical" evidence="1">
    <location>
        <begin position="21"/>
        <end position="42"/>
    </location>
</feature>
<evidence type="ECO:0000256" key="1">
    <source>
        <dbReference type="SAM" id="Phobius"/>
    </source>
</evidence>
<keyword evidence="3" id="KW-1185">Reference proteome</keyword>
<keyword evidence="1" id="KW-1133">Transmembrane helix</keyword>
<dbReference type="AlphaFoldDB" id="A0A7R9BX85"/>
<keyword evidence="1" id="KW-0472">Membrane</keyword>
<evidence type="ECO:0000313" key="3">
    <source>
        <dbReference type="Proteomes" id="UP000678499"/>
    </source>
</evidence>
<reference evidence="2" key="1">
    <citation type="submission" date="2020-11" db="EMBL/GenBank/DDBJ databases">
        <authorList>
            <person name="Tran Van P."/>
        </authorList>
    </citation>
    <scope>NUCLEOTIDE SEQUENCE</scope>
</reference>
<dbReference type="EMBL" id="CAJPEX010003516">
    <property type="protein sequence ID" value="CAG0922286.1"/>
    <property type="molecule type" value="Genomic_DNA"/>
</dbReference>
<protein>
    <submittedName>
        <fullName evidence="2">Uncharacterized protein</fullName>
    </submittedName>
</protein>
<proteinExistence type="predicted"/>
<sequence length="116" mass="12158">MADSWKIRRDNFVANVVTKLCFVEPGNVVFFLIAAIVAIVVAQSDDSDLGAGSSGALDDLVGSEYRRRGGYGGYGYGRGRGGYGYGGGYRRGGYGGGYGGGYRRGGYGRGYGGYYG</sequence>
<dbReference type="EMBL" id="OA885553">
    <property type="protein sequence ID" value="CAD7282134.1"/>
    <property type="molecule type" value="Genomic_DNA"/>
</dbReference>
<accession>A0A7R9BX85</accession>